<evidence type="ECO:0000313" key="8">
    <source>
        <dbReference type="EMBL" id="CDX03214.1"/>
    </source>
</evidence>
<name>A0A098B2V5_DESHA</name>
<feature type="active site" description="Schiff-base intermediate with acetaldehyde" evidence="7">
    <location>
        <position position="156"/>
    </location>
</feature>
<evidence type="ECO:0000256" key="4">
    <source>
        <dbReference type="ARBA" id="ARBA00023270"/>
    </source>
</evidence>
<keyword evidence="2 7" id="KW-0963">Cytoplasm</keyword>
<evidence type="ECO:0000256" key="1">
    <source>
        <dbReference type="ARBA" id="ARBA00010936"/>
    </source>
</evidence>
<evidence type="ECO:0000256" key="6">
    <source>
        <dbReference type="ARBA" id="ARBA00056337"/>
    </source>
</evidence>
<comment type="catalytic activity">
    <reaction evidence="5 7">
        <text>2-deoxy-D-ribose 5-phosphate = D-glyceraldehyde 3-phosphate + acetaldehyde</text>
        <dbReference type="Rhea" id="RHEA:12821"/>
        <dbReference type="ChEBI" id="CHEBI:15343"/>
        <dbReference type="ChEBI" id="CHEBI:59776"/>
        <dbReference type="ChEBI" id="CHEBI:62877"/>
        <dbReference type="EC" id="4.1.2.4"/>
    </reaction>
</comment>
<evidence type="ECO:0000256" key="5">
    <source>
        <dbReference type="ARBA" id="ARBA00048791"/>
    </source>
</evidence>
<dbReference type="InterPro" id="IPR028581">
    <property type="entry name" value="DeoC_typeI"/>
</dbReference>
<dbReference type="PANTHER" id="PTHR10889:SF1">
    <property type="entry name" value="DEOXYRIBOSE-PHOSPHATE ALDOLASE"/>
    <property type="match status" value="1"/>
</dbReference>
<dbReference type="Pfam" id="PF01791">
    <property type="entry name" value="DeoC"/>
    <property type="match status" value="1"/>
</dbReference>
<dbReference type="InterPro" id="IPR002915">
    <property type="entry name" value="DeoC/FbaB/LacD_aldolase"/>
</dbReference>
<dbReference type="UniPathway" id="UPA00002">
    <property type="reaction ID" value="UER00468"/>
</dbReference>
<protein>
    <recommendedName>
        <fullName evidence="7">Deoxyribose-phosphate aldolase</fullName>
        <shortName evidence="7">DERA</shortName>
        <ecNumber evidence="7">4.1.2.4</ecNumber>
    </recommendedName>
    <alternativeName>
        <fullName evidence="7">2-deoxy-D-ribose 5-phosphate aldolase</fullName>
    </alternativeName>
    <alternativeName>
        <fullName evidence="7">Phosphodeoxyriboaldolase</fullName>
        <shortName evidence="7">Deoxyriboaldolase</shortName>
    </alternativeName>
</protein>
<gene>
    <name evidence="7" type="primary">deoC</name>
    <name evidence="8" type="ORF">DPCES_3328</name>
</gene>
<comment type="pathway">
    <text evidence="7">Carbohydrate degradation; 2-deoxy-D-ribose 1-phosphate degradation; D-glyceraldehyde 3-phosphate and acetaldehyde from 2-deoxy-alpha-D-ribose 1-phosphate: step 2/2.</text>
</comment>
<dbReference type="EC" id="4.1.2.4" evidence="7"/>
<dbReference type="SUPFAM" id="SSF51569">
    <property type="entry name" value="Aldolase"/>
    <property type="match status" value="1"/>
</dbReference>
<dbReference type="EMBL" id="LK996017">
    <property type="protein sequence ID" value="CDX03214.1"/>
    <property type="molecule type" value="Genomic_DNA"/>
</dbReference>
<dbReference type="PATRIC" id="fig|49338.4.peg.3580"/>
<dbReference type="PIRSF" id="PIRSF001357">
    <property type="entry name" value="DeoC"/>
    <property type="match status" value="1"/>
</dbReference>
<organism evidence="8">
    <name type="scientific">Desulfitobacterium hafniense</name>
    <name type="common">Desulfitobacterium frappieri</name>
    <dbReference type="NCBI Taxonomy" id="49338"/>
    <lineage>
        <taxon>Bacteria</taxon>
        <taxon>Bacillati</taxon>
        <taxon>Bacillota</taxon>
        <taxon>Clostridia</taxon>
        <taxon>Eubacteriales</taxon>
        <taxon>Desulfitobacteriaceae</taxon>
        <taxon>Desulfitobacterium</taxon>
    </lineage>
</organism>
<dbReference type="GO" id="GO:0009264">
    <property type="term" value="P:deoxyribonucleotide catabolic process"/>
    <property type="evidence" value="ECO:0007669"/>
    <property type="project" value="UniProtKB-UniRule"/>
</dbReference>
<accession>A0A098B2V5</accession>
<proteinExistence type="inferred from homology"/>
<dbReference type="PANTHER" id="PTHR10889">
    <property type="entry name" value="DEOXYRIBOSE-PHOSPHATE ALDOLASE"/>
    <property type="match status" value="1"/>
</dbReference>
<dbReference type="GO" id="GO:0006018">
    <property type="term" value="P:2-deoxyribose 1-phosphate catabolic process"/>
    <property type="evidence" value="ECO:0007669"/>
    <property type="project" value="UniProtKB-UniRule"/>
</dbReference>
<dbReference type="SMR" id="A0A098B2V5"/>
<reference evidence="8" key="1">
    <citation type="submission" date="2014-07" db="EMBL/GenBank/DDBJ databases">
        <authorList>
            <person name="Hornung V.Bastian."/>
        </authorList>
    </citation>
    <scope>NUCLEOTIDE SEQUENCE</scope>
    <source>
        <strain evidence="8">PCE-S</strain>
    </source>
</reference>
<comment type="subcellular location">
    <subcellularLocation>
        <location evidence="7">Cytoplasm</location>
    </subcellularLocation>
</comment>
<dbReference type="InterPro" id="IPR013785">
    <property type="entry name" value="Aldolase_TIM"/>
</dbReference>
<dbReference type="FunFam" id="3.20.20.70:FF:000044">
    <property type="entry name" value="Deoxyribose-phosphate aldolase"/>
    <property type="match status" value="1"/>
</dbReference>
<comment type="function">
    <text evidence="6 7">Catalyzes a reversible aldol reaction between acetaldehyde and D-glyceraldehyde 3-phosphate to generate 2-deoxy-D-ribose 5-phosphate.</text>
</comment>
<dbReference type="RefSeq" id="WP_011460853.1">
    <property type="nucleotide sequence ID" value="NZ_LK996017.1"/>
</dbReference>
<dbReference type="GO" id="GO:0004139">
    <property type="term" value="F:deoxyribose-phosphate aldolase activity"/>
    <property type="evidence" value="ECO:0007669"/>
    <property type="project" value="UniProtKB-UniRule"/>
</dbReference>
<dbReference type="HAMAP" id="MF_00114">
    <property type="entry name" value="DeoC_type1"/>
    <property type="match status" value="1"/>
</dbReference>
<comment type="similarity">
    <text evidence="1 7">Belongs to the DeoC/FbaB aldolase family. DeoC type 1 subfamily.</text>
</comment>
<dbReference type="GO" id="GO:0016052">
    <property type="term" value="P:carbohydrate catabolic process"/>
    <property type="evidence" value="ECO:0007669"/>
    <property type="project" value="TreeGrafter"/>
</dbReference>
<dbReference type="Gene3D" id="3.20.20.70">
    <property type="entry name" value="Aldolase class I"/>
    <property type="match status" value="1"/>
</dbReference>
<dbReference type="CDD" id="cd00959">
    <property type="entry name" value="DeoC"/>
    <property type="match status" value="1"/>
</dbReference>
<dbReference type="NCBIfam" id="TIGR00126">
    <property type="entry name" value="deoC"/>
    <property type="match status" value="1"/>
</dbReference>
<dbReference type="SMART" id="SM01133">
    <property type="entry name" value="DeoC"/>
    <property type="match status" value="1"/>
</dbReference>
<feature type="active site" description="Proton donor/acceptor" evidence="7">
    <location>
        <position position="185"/>
    </location>
</feature>
<keyword evidence="3 7" id="KW-0456">Lyase</keyword>
<evidence type="ECO:0000256" key="7">
    <source>
        <dbReference type="HAMAP-Rule" id="MF_00114"/>
    </source>
</evidence>
<feature type="active site" description="Proton donor/acceptor" evidence="7">
    <location>
        <position position="92"/>
    </location>
</feature>
<dbReference type="AlphaFoldDB" id="A0A098B2V5"/>
<evidence type="ECO:0000256" key="3">
    <source>
        <dbReference type="ARBA" id="ARBA00023239"/>
    </source>
</evidence>
<sequence length="218" mass="23020">MRTMNLAGMIDHTFLKPEATEKDIVNLCHEAKQHKFATVCINPAYICTAAKLLHGSGVGVATVIGFPLGATMTEIKVQEIFAAKAHGAREVDIVINIGWAKSGNWEAVAKDITRAVEAAHCCGVTIKVIIETSLLTEEEKQKAAEIVKASGADYIKTSTGFAGGGATVEDVRNLKAWVGQSVKVKASGGIRSRETALQMVEAGADRLGTSSGVQIITV</sequence>
<dbReference type="GO" id="GO:0005737">
    <property type="term" value="C:cytoplasm"/>
    <property type="evidence" value="ECO:0007669"/>
    <property type="project" value="UniProtKB-SubCell"/>
</dbReference>
<dbReference type="InterPro" id="IPR011343">
    <property type="entry name" value="DeoC"/>
</dbReference>
<evidence type="ECO:0000256" key="2">
    <source>
        <dbReference type="ARBA" id="ARBA00022490"/>
    </source>
</evidence>
<keyword evidence="4 7" id="KW-0704">Schiff base</keyword>